<dbReference type="SUPFAM" id="SSF56112">
    <property type="entry name" value="Protein kinase-like (PK-like)"/>
    <property type="match status" value="1"/>
</dbReference>
<dbReference type="PANTHER" id="PTHR24348:SF22">
    <property type="entry name" value="NON-SPECIFIC SERINE_THREONINE PROTEIN KINASE"/>
    <property type="match status" value="1"/>
</dbReference>
<dbReference type="GO" id="GO:0042594">
    <property type="term" value="P:response to starvation"/>
    <property type="evidence" value="ECO:0007669"/>
    <property type="project" value="TreeGrafter"/>
</dbReference>
<dbReference type="GO" id="GO:0016020">
    <property type="term" value="C:membrane"/>
    <property type="evidence" value="ECO:0007669"/>
    <property type="project" value="TreeGrafter"/>
</dbReference>
<dbReference type="SMART" id="SM00220">
    <property type="entry name" value="S_TKc"/>
    <property type="match status" value="1"/>
</dbReference>
<proteinExistence type="predicted"/>
<feature type="binding site" evidence="5">
    <location>
        <position position="46"/>
    </location>
    <ligand>
        <name>ATP</name>
        <dbReference type="ChEBI" id="CHEBI:30616"/>
    </ligand>
</feature>
<protein>
    <submittedName>
        <fullName evidence="7">Serine/threonine protein kinase</fullName>
    </submittedName>
</protein>
<dbReference type="InterPro" id="IPR045269">
    <property type="entry name" value="Atg1-like"/>
</dbReference>
<evidence type="ECO:0000256" key="2">
    <source>
        <dbReference type="ARBA" id="ARBA00022741"/>
    </source>
</evidence>
<dbReference type="EMBL" id="KY684086">
    <property type="protein sequence ID" value="ARF09716.1"/>
    <property type="molecule type" value="Genomic_DNA"/>
</dbReference>
<evidence type="ECO:0000256" key="1">
    <source>
        <dbReference type="ARBA" id="ARBA00022679"/>
    </source>
</evidence>
<reference evidence="7" key="1">
    <citation type="journal article" date="2017" name="Science">
        <title>Giant viruses with an expanded complement of translation system components.</title>
        <authorList>
            <person name="Schulz F."/>
            <person name="Yutin N."/>
            <person name="Ivanova N.N."/>
            <person name="Ortega D.R."/>
            <person name="Lee T.K."/>
            <person name="Vierheilig J."/>
            <person name="Daims H."/>
            <person name="Horn M."/>
            <person name="Wagner M."/>
            <person name="Jensen G.J."/>
            <person name="Kyrpides N.C."/>
            <person name="Koonin E.V."/>
            <person name="Woyke T."/>
        </authorList>
    </citation>
    <scope>NUCLEOTIDE SEQUENCE</scope>
    <source>
        <strain evidence="7">ILV1</strain>
    </source>
</reference>
<evidence type="ECO:0000256" key="3">
    <source>
        <dbReference type="ARBA" id="ARBA00022777"/>
    </source>
</evidence>
<dbReference type="GO" id="GO:0005524">
    <property type="term" value="F:ATP binding"/>
    <property type="evidence" value="ECO:0007669"/>
    <property type="project" value="UniProtKB-UniRule"/>
</dbReference>
<evidence type="ECO:0000256" key="4">
    <source>
        <dbReference type="ARBA" id="ARBA00022840"/>
    </source>
</evidence>
<evidence type="ECO:0000259" key="6">
    <source>
        <dbReference type="PROSITE" id="PS50011"/>
    </source>
</evidence>
<dbReference type="Pfam" id="PF00069">
    <property type="entry name" value="Pkinase"/>
    <property type="match status" value="1"/>
</dbReference>
<accession>A0A1V0SDC3</accession>
<dbReference type="InterPro" id="IPR011009">
    <property type="entry name" value="Kinase-like_dom_sf"/>
</dbReference>
<dbReference type="PROSITE" id="PS00108">
    <property type="entry name" value="PROTEIN_KINASE_ST"/>
    <property type="match status" value="1"/>
</dbReference>
<feature type="domain" description="Protein kinase" evidence="6">
    <location>
        <begin position="11"/>
        <end position="276"/>
    </location>
</feature>
<evidence type="ECO:0000313" key="7">
    <source>
        <dbReference type="EMBL" id="ARF09716.1"/>
    </source>
</evidence>
<dbReference type="PROSITE" id="PS00107">
    <property type="entry name" value="PROTEIN_KINASE_ATP"/>
    <property type="match status" value="1"/>
</dbReference>
<sequence length="391" mass="45788">MESIGSYKMTREKSSELGRGSFSIVYIGINYLDQDYIKRGEKVAIKVIKTRNLTQKAIDILEDEISIMNLIKRNPHPNIVYCYDVIREEHEVFIIMEYCDSGDLMTIIKRPIKEKYAQFYFCQLANGLKYLDNHNIIHRDIKPKNILLTNNRRVLKIADFGLAKKISDMSLHETICGSPLYMAPEIINHNPYNNQTDLWSIGMILYEMLYGSHPFEKCKSVPELKDQLMKTQIQIPPENTLNKDITQLCLSLLKNLLQKKVNNRINWDDFFKHPWVTNYQYTQQNEYENKLYSVSIGSLAESPSKIPIPQLYQKPKSTPNLPSLKNPRLESLTIIEDFYDKIDRNDKNKRDDQLIFQFDDDNDKKIVIKKILENSSILEEDDGDYNIIDKL</sequence>
<keyword evidence="7" id="KW-0723">Serine/threonine-protein kinase</keyword>
<dbReference type="PROSITE" id="PS50011">
    <property type="entry name" value="PROTEIN_KINASE_DOM"/>
    <property type="match status" value="1"/>
</dbReference>
<keyword evidence="1" id="KW-0808">Transferase</keyword>
<dbReference type="PANTHER" id="PTHR24348">
    <property type="entry name" value="SERINE/THREONINE-PROTEIN KINASE UNC-51-RELATED"/>
    <property type="match status" value="1"/>
</dbReference>
<name>A0A1V0SDC3_9VIRU</name>
<evidence type="ECO:0000256" key="5">
    <source>
        <dbReference type="PROSITE-ProRule" id="PRU10141"/>
    </source>
</evidence>
<dbReference type="InterPro" id="IPR000719">
    <property type="entry name" value="Prot_kinase_dom"/>
</dbReference>
<dbReference type="InterPro" id="IPR017441">
    <property type="entry name" value="Protein_kinase_ATP_BS"/>
</dbReference>
<dbReference type="InterPro" id="IPR008271">
    <property type="entry name" value="Ser/Thr_kinase_AS"/>
</dbReference>
<dbReference type="Gene3D" id="1.10.510.10">
    <property type="entry name" value="Transferase(Phosphotransferase) domain 1"/>
    <property type="match status" value="1"/>
</dbReference>
<keyword evidence="3 7" id="KW-0418">Kinase</keyword>
<organism evidence="7">
    <name type="scientific">Indivirus ILV1</name>
    <dbReference type="NCBI Taxonomy" id="1977633"/>
    <lineage>
        <taxon>Viruses</taxon>
        <taxon>Varidnaviria</taxon>
        <taxon>Bamfordvirae</taxon>
        <taxon>Nucleocytoviricota</taxon>
        <taxon>Megaviricetes</taxon>
        <taxon>Imitervirales</taxon>
        <taxon>Mimiviridae</taxon>
        <taxon>Klosneuvirinae</taxon>
        <taxon>Indivirus</taxon>
    </lineage>
</organism>
<keyword evidence="4 5" id="KW-0067">ATP-binding</keyword>
<gene>
    <name evidence="7" type="ORF">Indivirus_2_95</name>
</gene>
<keyword evidence="2 5" id="KW-0547">Nucleotide-binding</keyword>
<dbReference type="GO" id="GO:0004674">
    <property type="term" value="F:protein serine/threonine kinase activity"/>
    <property type="evidence" value="ECO:0007669"/>
    <property type="project" value="UniProtKB-KW"/>
</dbReference>
<dbReference type="FunFam" id="1.10.510.10:FF:000571">
    <property type="entry name" value="Maternal embryonic leucine zipper kinase"/>
    <property type="match status" value="1"/>
</dbReference>